<comment type="similarity">
    <text evidence="1">Belongs to the bacilliredoxin family.</text>
</comment>
<dbReference type="RefSeq" id="WP_038693448.1">
    <property type="nucleotide sequence ID" value="NZ_CP009286.1"/>
</dbReference>
<dbReference type="InterPro" id="IPR009474">
    <property type="entry name" value="BrxB/BrxA"/>
</dbReference>
<gene>
    <name evidence="2" type="ORF">PSTEL_03320</name>
</gene>
<dbReference type="HOGENOM" id="CLU_132521_0_0_9"/>
<keyword evidence="3" id="KW-1185">Reference proteome</keyword>
<dbReference type="OrthoDB" id="9793981at2"/>
<evidence type="ECO:0000313" key="3">
    <source>
        <dbReference type="Proteomes" id="UP000029507"/>
    </source>
</evidence>
<dbReference type="Gene3D" id="6.10.250.2150">
    <property type="match status" value="1"/>
</dbReference>
<reference evidence="2 3" key="1">
    <citation type="submission" date="2014-08" db="EMBL/GenBank/DDBJ databases">
        <title>Comparative genomics of the Paenibacillus odorifer group.</title>
        <authorList>
            <person name="den Bakker H.C."/>
            <person name="Tsai Y.-C."/>
            <person name="Martin N."/>
            <person name="Korlach J."/>
            <person name="Wiedmann M."/>
        </authorList>
    </citation>
    <scope>NUCLEOTIDE SEQUENCE [LARGE SCALE GENOMIC DNA]</scope>
    <source>
        <strain evidence="2 3">DSM 14472</strain>
    </source>
</reference>
<proteinExistence type="inferred from homology"/>
<sequence length="144" mass="15741">MSMSFDQYMRDTIQPMRDDLTNIGFTELTTPEEVEAALPGAKGTALVVVNSVCGCAAGQCRPGVAQALQNDVLPDHLFTVFAGQDKEATAKAREYFAPYPPSSPSIALMKDGELVHFIERHGVENRSAVEIAAELKDIFEQYCQ</sequence>
<evidence type="ECO:0000256" key="1">
    <source>
        <dbReference type="ARBA" id="ARBA00038305"/>
    </source>
</evidence>
<dbReference type="KEGG" id="pste:PSTEL_03320"/>
<evidence type="ECO:0008006" key="4">
    <source>
        <dbReference type="Google" id="ProtNLM"/>
    </source>
</evidence>
<dbReference type="PANTHER" id="PTHR40052:SF2">
    <property type="entry name" value="BACILLIREDOXIN BRXA"/>
    <property type="match status" value="1"/>
</dbReference>
<dbReference type="EMBL" id="CP009286">
    <property type="protein sequence ID" value="AIQ62291.1"/>
    <property type="molecule type" value="Genomic_DNA"/>
</dbReference>
<dbReference type="Gene3D" id="3.40.30.10">
    <property type="entry name" value="Glutaredoxin"/>
    <property type="match status" value="1"/>
</dbReference>
<evidence type="ECO:0000313" key="2">
    <source>
        <dbReference type="EMBL" id="AIQ62291.1"/>
    </source>
</evidence>
<dbReference type="Pfam" id="PF06491">
    <property type="entry name" value="Disulph_isomer"/>
    <property type="match status" value="1"/>
</dbReference>
<dbReference type="Proteomes" id="UP000029507">
    <property type="component" value="Chromosome"/>
</dbReference>
<dbReference type="STRING" id="169760.PSTEL_03320"/>
<organism evidence="2 3">
    <name type="scientific">Paenibacillus stellifer</name>
    <dbReference type="NCBI Taxonomy" id="169760"/>
    <lineage>
        <taxon>Bacteria</taxon>
        <taxon>Bacillati</taxon>
        <taxon>Bacillota</taxon>
        <taxon>Bacilli</taxon>
        <taxon>Bacillales</taxon>
        <taxon>Paenibacillaceae</taxon>
        <taxon>Paenibacillus</taxon>
    </lineage>
</organism>
<accession>A0A089LL53</accession>
<dbReference type="AlphaFoldDB" id="A0A089LL53"/>
<dbReference type="PANTHER" id="PTHR40052">
    <property type="entry name" value="UPF0403 PROTEIN YQIW-RELATED"/>
    <property type="match status" value="1"/>
</dbReference>
<dbReference type="NCBIfam" id="TIGR04191">
    <property type="entry name" value="YphP_YqiW"/>
    <property type="match status" value="1"/>
</dbReference>
<protein>
    <recommendedName>
        <fullName evidence="4">BrxA/BrxB family bacilliredoxin</fullName>
    </recommendedName>
</protein>
<name>A0A089LL53_9BACL</name>